<keyword evidence="2" id="KW-1185">Reference proteome</keyword>
<dbReference type="AlphaFoldDB" id="D6TYM6"/>
<gene>
    <name evidence="1" type="ORF">Krac_6256</name>
</gene>
<proteinExistence type="predicted"/>
<dbReference type="InParanoid" id="D6TYM6"/>
<accession>D6TYM6</accession>
<dbReference type="Proteomes" id="UP000004508">
    <property type="component" value="Unassembled WGS sequence"/>
</dbReference>
<dbReference type="EMBL" id="ADVG01000003">
    <property type="protein sequence ID" value="EFH85101.1"/>
    <property type="molecule type" value="Genomic_DNA"/>
</dbReference>
<reference evidence="1 2" key="1">
    <citation type="journal article" date="2011" name="Stand. Genomic Sci.">
        <title>Non-contiguous finished genome sequence and contextual data of the filamentous soil bacterium Ktedonobacter racemifer type strain (SOSP1-21).</title>
        <authorList>
            <person name="Chang Y.J."/>
            <person name="Land M."/>
            <person name="Hauser L."/>
            <person name="Chertkov O."/>
            <person name="Del Rio T.G."/>
            <person name="Nolan M."/>
            <person name="Copeland A."/>
            <person name="Tice H."/>
            <person name="Cheng J.F."/>
            <person name="Lucas S."/>
            <person name="Han C."/>
            <person name="Goodwin L."/>
            <person name="Pitluck S."/>
            <person name="Ivanova N."/>
            <person name="Ovchinikova G."/>
            <person name="Pati A."/>
            <person name="Chen A."/>
            <person name="Palaniappan K."/>
            <person name="Mavromatis K."/>
            <person name="Liolios K."/>
            <person name="Brettin T."/>
            <person name="Fiebig A."/>
            <person name="Rohde M."/>
            <person name="Abt B."/>
            <person name="Goker M."/>
            <person name="Detter J.C."/>
            <person name="Woyke T."/>
            <person name="Bristow J."/>
            <person name="Eisen J.A."/>
            <person name="Markowitz V."/>
            <person name="Hugenholtz P."/>
            <person name="Kyrpides N.C."/>
            <person name="Klenk H.P."/>
            <person name="Lapidus A."/>
        </authorList>
    </citation>
    <scope>NUCLEOTIDE SEQUENCE [LARGE SCALE GENOMIC DNA]</scope>
    <source>
        <strain evidence="2">DSM 44963</strain>
    </source>
</reference>
<protein>
    <submittedName>
        <fullName evidence="1">Uncharacterized protein</fullName>
    </submittedName>
</protein>
<dbReference type="RefSeq" id="WP_007917133.1">
    <property type="nucleotide sequence ID" value="NZ_ADVG01000003.1"/>
</dbReference>
<organism evidence="1 2">
    <name type="scientific">Ktedonobacter racemifer DSM 44963</name>
    <dbReference type="NCBI Taxonomy" id="485913"/>
    <lineage>
        <taxon>Bacteria</taxon>
        <taxon>Bacillati</taxon>
        <taxon>Chloroflexota</taxon>
        <taxon>Ktedonobacteria</taxon>
        <taxon>Ktedonobacterales</taxon>
        <taxon>Ktedonobacteraceae</taxon>
        <taxon>Ktedonobacter</taxon>
    </lineage>
</organism>
<name>D6TYM6_KTERA</name>
<dbReference type="STRING" id="485913.Krac_6256"/>
<evidence type="ECO:0000313" key="2">
    <source>
        <dbReference type="Proteomes" id="UP000004508"/>
    </source>
</evidence>
<evidence type="ECO:0000313" key="1">
    <source>
        <dbReference type="EMBL" id="EFH85101.1"/>
    </source>
</evidence>
<comment type="caution">
    <text evidence="1">The sequence shown here is derived from an EMBL/GenBank/DDBJ whole genome shotgun (WGS) entry which is preliminary data.</text>
</comment>
<sequence length="218" mass="24576">MERGDRRESCCLTPYSPLQPSASSLLFSLSLKKTLPFLHQVDNTLPDTSSKPLTTDLGIVTTTDRRSSARDALPQAFLFAMAEQTPRESAWSLTQMGDAMLTWQTDLPGELDAVAWQLRWGERTLPPPRADECEPLGAAHLARLAYLVEPMPGMGWQGFLWQLPETLSSALFTRHPLILLHAALLSQEEPTTIFHLYTLWQRLLPRVFEAAQWEEPHA</sequence>